<comment type="caution">
    <text evidence="2">The sequence shown here is derived from an EMBL/GenBank/DDBJ whole genome shotgun (WGS) entry which is preliminary data.</text>
</comment>
<protein>
    <submittedName>
        <fullName evidence="2">Uncharacterized protein</fullName>
    </submittedName>
</protein>
<keyword evidence="1" id="KW-1133">Transmembrane helix</keyword>
<feature type="transmembrane region" description="Helical" evidence="1">
    <location>
        <begin position="46"/>
        <end position="65"/>
    </location>
</feature>
<feature type="transmembrane region" description="Helical" evidence="1">
    <location>
        <begin position="72"/>
        <end position="91"/>
    </location>
</feature>
<dbReference type="OrthoDB" id="8118226at2759"/>
<evidence type="ECO:0000313" key="2">
    <source>
        <dbReference type="EMBL" id="KNC30823.1"/>
    </source>
</evidence>
<accession>A0A0L0CEI6</accession>
<dbReference type="InterPro" id="IPR031720">
    <property type="entry name" value="DUF4728"/>
</dbReference>
<sequence length="179" mass="20546">MKTLSANILCCSCKLYKLGLLIAFLYLIPNIIIIVCFFANDYDVYTLPFMCALVVLTSLLLIKGLMEDRHEFLLPWLANIAVLILFNIIFVACQFGELNREGTKESFYLEFGLFIALELQILCWYIIYNLLIRGIQKHKRQAGAIRALSEIVEAQDKDYYKVNLIANEHLGVEKKVISV</sequence>
<keyword evidence="1" id="KW-0812">Transmembrane</keyword>
<keyword evidence="3" id="KW-1185">Reference proteome</keyword>
<reference evidence="2 3" key="1">
    <citation type="journal article" date="2015" name="Nat. Commun.">
        <title>Lucilia cuprina genome unlocks parasitic fly biology to underpin future interventions.</title>
        <authorList>
            <person name="Anstead C.A."/>
            <person name="Korhonen P.K."/>
            <person name="Young N.D."/>
            <person name="Hall R.S."/>
            <person name="Jex A.R."/>
            <person name="Murali S.C."/>
            <person name="Hughes D.S."/>
            <person name="Lee S.F."/>
            <person name="Perry T."/>
            <person name="Stroehlein A.J."/>
            <person name="Ansell B.R."/>
            <person name="Breugelmans B."/>
            <person name="Hofmann A."/>
            <person name="Qu J."/>
            <person name="Dugan S."/>
            <person name="Lee S.L."/>
            <person name="Chao H."/>
            <person name="Dinh H."/>
            <person name="Han Y."/>
            <person name="Doddapaneni H.V."/>
            <person name="Worley K.C."/>
            <person name="Muzny D.M."/>
            <person name="Ioannidis P."/>
            <person name="Waterhouse R.M."/>
            <person name="Zdobnov E.M."/>
            <person name="James P.J."/>
            <person name="Bagnall N.H."/>
            <person name="Kotze A.C."/>
            <person name="Gibbs R.A."/>
            <person name="Richards S."/>
            <person name="Batterham P."/>
            <person name="Gasser R.B."/>
        </authorList>
    </citation>
    <scope>NUCLEOTIDE SEQUENCE [LARGE SCALE GENOMIC DNA]</scope>
    <source>
        <strain evidence="2 3">LS</strain>
        <tissue evidence="2">Full body</tissue>
    </source>
</reference>
<dbReference type="Pfam" id="PF15860">
    <property type="entry name" value="DUF4728"/>
    <property type="match status" value="1"/>
</dbReference>
<name>A0A0L0CEI6_LUCCU</name>
<dbReference type="AlphaFoldDB" id="A0A0L0CEI6"/>
<keyword evidence="1" id="KW-0472">Membrane</keyword>
<proteinExistence type="predicted"/>
<evidence type="ECO:0000313" key="3">
    <source>
        <dbReference type="Proteomes" id="UP000037069"/>
    </source>
</evidence>
<dbReference type="EMBL" id="JRES01000487">
    <property type="protein sequence ID" value="KNC30823.1"/>
    <property type="molecule type" value="Genomic_DNA"/>
</dbReference>
<evidence type="ECO:0000256" key="1">
    <source>
        <dbReference type="SAM" id="Phobius"/>
    </source>
</evidence>
<feature type="transmembrane region" description="Helical" evidence="1">
    <location>
        <begin position="20"/>
        <end position="40"/>
    </location>
</feature>
<gene>
    <name evidence="2" type="ORF">FF38_01604</name>
</gene>
<feature type="transmembrane region" description="Helical" evidence="1">
    <location>
        <begin position="111"/>
        <end position="131"/>
    </location>
</feature>
<dbReference type="Proteomes" id="UP000037069">
    <property type="component" value="Unassembled WGS sequence"/>
</dbReference>
<organism evidence="2 3">
    <name type="scientific">Lucilia cuprina</name>
    <name type="common">Green bottle fly</name>
    <name type="synonym">Australian sheep blowfly</name>
    <dbReference type="NCBI Taxonomy" id="7375"/>
    <lineage>
        <taxon>Eukaryota</taxon>
        <taxon>Metazoa</taxon>
        <taxon>Ecdysozoa</taxon>
        <taxon>Arthropoda</taxon>
        <taxon>Hexapoda</taxon>
        <taxon>Insecta</taxon>
        <taxon>Pterygota</taxon>
        <taxon>Neoptera</taxon>
        <taxon>Endopterygota</taxon>
        <taxon>Diptera</taxon>
        <taxon>Brachycera</taxon>
        <taxon>Muscomorpha</taxon>
        <taxon>Oestroidea</taxon>
        <taxon>Calliphoridae</taxon>
        <taxon>Luciliinae</taxon>
        <taxon>Lucilia</taxon>
    </lineage>
</organism>